<dbReference type="EMBL" id="JAHYIQ010000004">
    <property type="protein sequence ID" value="KAK1132857.1"/>
    <property type="molecule type" value="Genomic_DNA"/>
</dbReference>
<protein>
    <submittedName>
        <fullName evidence="2">Uncharacterized protein</fullName>
    </submittedName>
</protein>
<gene>
    <name evidence="2" type="ORF">K0M31_014225</name>
</gene>
<name>A0AA40KU42_9HYME</name>
<proteinExistence type="predicted"/>
<comment type="caution">
    <text evidence="2">The sequence shown here is derived from an EMBL/GenBank/DDBJ whole genome shotgun (WGS) entry which is preliminary data.</text>
</comment>
<keyword evidence="3" id="KW-1185">Reference proteome</keyword>
<sequence length="86" mass="9833">MRVTPESDAPSGCEFEKYLELCEHAKNAKKKQSEKQFTILVERRKSFRSENDGSRFNINLPSKNITDEKPLLENASNPESHNHSLG</sequence>
<organism evidence="2 3">
    <name type="scientific">Melipona bicolor</name>
    <dbReference type="NCBI Taxonomy" id="60889"/>
    <lineage>
        <taxon>Eukaryota</taxon>
        <taxon>Metazoa</taxon>
        <taxon>Ecdysozoa</taxon>
        <taxon>Arthropoda</taxon>
        <taxon>Hexapoda</taxon>
        <taxon>Insecta</taxon>
        <taxon>Pterygota</taxon>
        <taxon>Neoptera</taxon>
        <taxon>Endopterygota</taxon>
        <taxon>Hymenoptera</taxon>
        <taxon>Apocrita</taxon>
        <taxon>Aculeata</taxon>
        <taxon>Apoidea</taxon>
        <taxon>Anthophila</taxon>
        <taxon>Apidae</taxon>
        <taxon>Melipona</taxon>
    </lineage>
</organism>
<accession>A0AA40KU42</accession>
<evidence type="ECO:0000313" key="2">
    <source>
        <dbReference type="EMBL" id="KAK1132857.1"/>
    </source>
</evidence>
<evidence type="ECO:0000313" key="3">
    <source>
        <dbReference type="Proteomes" id="UP001177670"/>
    </source>
</evidence>
<reference evidence="2" key="1">
    <citation type="submission" date="2021-10" db="EMBL/GenBank/DDBJ databases">
        <title>Melipona bicolor Genome sequencing and assembly.</title>
        <authorList>
            <person name="Araujo N.S."/>
            <person name="Arias M.C."/>
        </authorList>
    </citation>
    <scope>NUCLEOTIDE SEQUENCE</scope>
    <source>
        <strain evidence="2">USP_2M_L1-L4_2017</strain>
        <tissue evidence="2">Whole body</tissue>
    </source>
</reference>
<dbReference type="Proteomes" id="UP001177670">
    <property type="component" value="Unassembled WGS sequence"/>
</dbReference>
<evidence type="ECO:0000256" key="1">
    <source>
        <dbReference type="SAM" id="MobiDB-lite"/>
    </source>
</evidence>
<feature type="compositionally biased region" description="Polar residues" evidence="1">
    <location>
        <begin position="54"/>
        <end position="64"/>
    </location>
</feature>
<dbReference type="AlphaFoldDB" id="A0AA40KU42"/>
<feature type="compositionally biased region" description="Polar residues" evidence="1">
    <location>
        <begin position="74"/>
        <end position="86"/>
    </location>
</feature>
<feature type="region of interest" description="Disordered" evidence="1">
    <location>
        <begin position="50"/>
        <end position="86"/>
    </location>
</feature>
<feature type="non-terminal residue" evidence="2">
    <location>
        <position position="1"/>
    </location>
</feature>